<organism evidence="3 4">
    <name type="scientific">Hibiscus sabdariffa</name>
    <name type="common">roselle</name>
    <dbReference type="NCBI Taxonomy" id="183260"/>
    <lineage>
        <taxon>Eukaryota</taxon>
        <taxon>Viridiplantae</taxon>
        <taxon>Streptophyta</taxon>
        <taxon>Embryophyta</taxon>
        <taxon>Tracheophyta</taxon>
        <taxon>Spermatophyta</taxon>
        <taxon>Magnoliopsida</taxon>
        <taxon>eudicotyledons</taxon>
        <taxon>Gunneridae</taxon>
        <taxon>Pentapetalae</taxon>
        <taxon>rosids</taxon>
        <taxon>malvids</taxon>
        <taxon>Malvales</taxon>
        <taxon>Malvaceae</taxon>
        <taxon>Malvoideae</taxon>
        <taxon>Hibiscus</taxon>
    </lineage>
</organism>
<name>A0ABR2DD48_9ROSI</name>
<proteinExistence type="predicted"/>
<evidence type="ECO:0000259" key="2">
    <source>
        <dbReference type="Pfam" id="PF20167"/>
    </source>
</evidence>
<evidence type="ECO:0000313" key="4">
    <source>
        <dbReference type="Proteomes" id="UP001472677"/>
    </source>
</evidence>
<comment type="caution">
    <text evidence="3">The sequence shown here is derived from an EMBL/GenBank/DDBJ whole genome shotgun (WGS) entry which is preliminary data.</text>
</comment>
<reference evidence="3 4" key="1">
    <citation type="journal article" date="2024" name="G3 (Bethesda)">
        <title>Genome assembly of Hibiscus sabdariffa L. provides insights into metabolisms of medicinal natural products.</title>
        <authorList>
            <person name="Kim T."/>
        </authorList>
    </citation>
    <scope>NUCLEOTIDE SEQUENCE [LARGE SCALE GENOMIC DNA]</scope>
    <source>
        <strain evidence="3">TK-2024</strain>
        <tissue evidence="3">Old leaves</tissue>
    </source>
</reference>
<feature type="region of interest" description="Disordered" evidence="1">
    <location>
        <begin position="220"/>
        <end position="282"/>
    </location>
</feature>
<dbReference type="EMBL" id="JBBPBM010000029">
    <property type="protein sequence ID" value="KAK8535977.1"/>
    <property type="molecule type" value="Genomic_DNA"/>
</dbReference>
<dbReference type="Proteomes" id="UP001472677">
    <property type="component" value="Unassembled WGS sequence"/>
</dbReference>
<sequence length="282" mass="31236">MYSLAAKMASNSSNSVEGLPARFDNIAARERYHNVIVAKNIWEVQGFLYDDGLDNYVLELVIYKRLADLGWLRFGRQPTPANINWVREFHAHNTVGENTVVHIRGQLVPADAAIINSILDLSNDEESISNLIEVLEEEDYETIKNQLCSQGTEWNRGRKDLGTINRRNLRPEAKLWNIFIKSNLMPISYTSNGERVGRNDYMKKMDLIDALPIKMAMPPTVGEEEEAEPANPSVPVADQPSPTATAQATSVPSLATTIEAQANFAATPASPPTAAKHQPPLA</sequence>
<keyword evidence="4" id="KW-1185">Reference proteome</keyword>
<feature type="compositionally biased region" description="Polar residues" evidence="1">
    <location>
        <begin position="240"/>
        <end position="260"/>
    </location>
</feature>
<feature type="compositionally biased region" description="Low complexity" evidence="1">
    <location>
        <begin position="265"/>
        <end position="275"/>
    </location>
</feature>
<evidence type="ECO:0000313" key="3">
    <source>
        <dbReference type="EMBL" id="KAK8535977.1"/>
    </source>
</evidence>
<protein>
    <recommendedName>
        <fullName evidence="2">Putative plant transposon protein domain-containing protein</fullName>
    </recommendedName>
</protein>
<dbReference type="Pfam" id="PF20167">
    <property type="entry name" value="Transposase_32"/>
    <property type="match status" value="1"/>
</dbReference>
<gene>
    <name evidence="3" type="ORF">V6N12_012640</name>
</gene>
<dbReference type="InterPro" id="IPR046796">
    <property type="entry name" value="Transposase_32_dom"/>
</dbReference>
<accession>A0ABR2DD48</accession>
<evidence type="ECO:0000256" key="1">
    <source>
        <dbReference type="SAM" id="MobiDB-lite"/>
    </source>
</evidence>
<feature type="domain" description="Putative plant transposon protein" evidence="2">
    <location>
        <begin position="69"/>
        <end position="192"/>
    </location>
</feature>